<proteinExistence type="predicted"/>
<evidence type="ECO:0000313" key="1">
    <source>
        <dbReference type="EMBL" id="NER18335.1"/>
    </source>
</evidence>
<keyword evidence="2" id="KW-1185">Reference proteome</keyword>
<sequence length="264" mass="30623">MIDKKNGFIQFDKIVIPPGCSLNSVTALKFGSAYHIDDMETGWKWLRLAYIKIRDYHFRFSFGFFKDQLELVSFVFRSTLADENEGWDNFNEEGEKQKAITFNNWLTDQLGTQRDFLWGTIEASYDPRSASSGINIKYNKTHEQFGSVEAYEIEISDVSPQLESYITNLLKEHALIVKWTFAEYGAFNFYRDDVLLDEKAFSNELSGELYDHISRKLEISRHSDEISKGEGSVLVKDVLIFFKYQMTLESDLGIKRKSDTIKLS</sequence>
<dbReference type="Proteomes" id="UP000474296">
    <property type="component" value="Unassembled WGS sequence"/>
</dbReference>
<comment type="caution">
    <text evidence="1">The sequence shown here is derived from an EMBL/GenBank/DDBJ whole genome shotgun (WGS) entry which is preliminary data.</text>
</comment>
<dbReference type="EMBL" id="JAABOQ010000005">
    <property type="protein sequence ID" value="NER18335.1"/>
    <property type="molecule type" value="Genomic_DNA"/>
</dbReference>
<organism evidence="1 2">
    <name type="scientific">Spongiivirga citrea</name>
    <dbReference type="NCBI Taxonomy" id="1481457"/>
    <lineage>
        <taxon>Bacteria</taxon>
        <taxon>Pseudomonadati</taxon>
        <taxon>Bacteroidota</taxon>
        <taxon>Flavobacteriia</taxon>
        <taxon>Flavobacteriales</taxon>
        <taxon>Flavobacteriaceae</taxon>
        <taxon>Spongiivirga</taxon>
    </lineage>
</organism>
<dbReference type="AlphaFoldDB" id="A0A6M0CK79"/>
<dbReference type="RefSeq" id="WP_164033008.1">
    <property type="nucleotide sequence ID" value="NZ_JAABOQ010000005.1"/>
</dbReference>
<protein>
    <submittedName>
        <fullName evidence="1">Uncharacterized protein</fullName>
    </submittedName>
</protein>
<name>A0A6M0CK79_9FLAO</name>
<evidence type="ECO:0000313" key="2">
    <source>
        <dbReference type="Proteomes" id="UP000474296"/>
    </source>
</evidence>
<reference evidence="1 2" key="1">
    <citation type="submission" date="2020-01" db="EMBL/GenBank/DDBJ databases">
        <title>Spongiivirga citrea KCTC 32990T.</title>
        <authorList>
            <person name="Wang G."/>
        </authorList>
    </citation>
    <scope>NUCLEOTIDE SEQUENCE [LARGE SCALE GENOMIC DNA]</scope>
    <source>
        <strain evidence="1 2">KCTC 32990</strain>
    </source>
</reference>
<accession>A0A6M0CK79</accession>
<gene>
    <name evidence="1" type="ORF">GWK10_14025</name>
</gene>